<feature type="region of interest" description="Disordered" evidence="1">
    <location>
        <begin position="469"/>
        <end position="492"/>
    </location>
</feature>
<dbReference type="InterPro" id="IPR003615">
    <property type="entry name" value="HNH_nuc"/>
</dbReference>
<evidence type="ECO:0000259" key="3">
    <source>
        <dbReference type="Pfam" id="PF25545"/>
    </source>
</evidence>
<feature type="compositionally biased region" description="Basic and acidic residues" evidence="1">
    <location>
        <begin position="833"/>
        <end position="847"/>
    </location>
</feature>
<feature type="compositionally biased region" description="Basic residues" evidence="1">
    <location>
        <begin position="936"/>
        <end position="951"/>
    </location>
</feature>
<evidence type="ECO:0000313" key="4">
    <source>
        <dbReference type="EMBL" id="OAA64747.1"/>
    </source>
</evidence>
<evidence type="ECO:0000259" key="2">
    <source>
        <dbReference type="Pfam" id="PF13391"/>
    </source>
</evidence>
<dbReference type="InterPro" id="IPR057684">
    <property type="entry name" value="DUF7924"/>
</dbReference>
<dbReference type="Pfam" id="PF25545">
    <property type="entry name" value="DUF7924"/>
    <property type="match status" value="1"/>
</dbReference>
<evidence type="ECO:0000256" key="1">
    <source>
        <dbReference type="SAM" id="MobiDB-lite"/>
    </source>
</evidence>
<dbReference type="Pfam" id="PF13391">
    <property type="entry name" value="HNH_2"/>
    <property type="match status" value="1"/>
</dbReference>
<name>A0A167XB20_9HYPO</name>
<gene>
    <name evidence="4" type="ORF">SPI_03394</name>
</gene>
<accession>A0A167XB20</accession>
<keyword evidence="5" id="KW-1185">Reference proteome</keyword>
<comment type="caution">
    <text evidence="4">The sequence shown here is derived from an EMBL/GenBank/DDBJ whole genome shotgun (WGS) entry which is preliminary data.</text>
</comment>
<dbReference type="EMBL" id="AZHD01000004">
    <property type="protein sequence ID" value="OAA64747.1"/>
    <property type="molecule type" value="Genomic_DNA"/>
</dbReference>
<feature type="region of interest" description="Disordered" evidence="1">
    <location>
        <begin position="577"/>
        <end position="636"/>
    </location>
</feature>
<organism evidence="4 5">
    <name type="scientific">Niveomyces insectorum RCEF 264</name>
    <dbReference type="NCBI Taxonomy" id="1081102"/>
    <lineage>
        <taxon>Eukaryota</taxon>
        <taxon>Fungi</taxon>
        <taxon>Dikarya</taxon>
        <taxon>Ascomycota</taxon>
        <taxon>Pezizomycotina</taxon>
        <taxon>Sordariomycetes</taxon>
        <taxon>Hypocreomycetidae</taxon>
        <taxon>Hypocreales</taxon>
        <taxon>Cordycipitaceae</taxon>
        <taxon>Niveomyces</taxon>
    </lineage>
</organism>
<evidence type="ECO:0000313" key="5">
    <source>
        <dbReference type="Proteomes" id="UP000076874"/>
    </source>
</evidence>
<feature type="domain" description="DUF7924" evidence="3">
    <location>
        <begin position="719"/>
        <end position="843"/>
    </location>
</feature>
<protein>
    <submittedName>
        <fullName evidence="4">Uncharacterized protein</fullName>
    </submittedName>
</protein>
<reference evidence="4 5" key="1">
    <citation type="journal article" date="2016" name="Genome Biol. Evol.">
        <title>Divergent and convergent evolution of fungal pathogenicity.</title>
        <authorList>
            <person name="Shang Y."/>
            <person name="Xiao G."/>
            <person name="Zheng P."/>
            <person name="Cen K."/>
            <person name="Zhan S."/>
            <person name="Wang C."/>
        </authorList>
    </citation>
    <scope>NUCLEOTIDE SEQUENCE [LARGE SCALE GENOMIC DNA]</scope>
    <source>
        <strain evidence="4 5">RCEF 264</strain>
    </source>
</reference>
<feature type="region of interest" description="Disordered" evidence="1">
    <location>
        <begin position="891"/>
        <end position="972"/>
    </location>
</feature>
<proteinExistence type="predicted"/>
<feature type="region of interest" description="Disordered" evidence="1">
    <location>
        <begin position="1"/>
        <end position="22"/>
    </location>
</feature>
<feature type="domain" description="HNH nuclease" evidence="2">
    <location>
        <begin position="239"/>
        <end position="312"/>
    </location>
</feature>
<feature type="compositionally biased region" description="Low complexity" evidence="1">
    <location>
        <begin position="585"/>
        <end position="620"/>
    </location>
</feature>
<sequence length="972" mass="108379">MASHNEMLTSITSPALSPQRHRRHQASLEAVLDLASTAQDALGPADRTRARQTFYHIVEHFEATDPYRRDTAPADSAVSYSQPLLIRYTYEYALSDESRDIFLRAFFGAVELDLAVDHAELGVDFDGLAPRFNGFADYLVDNFFLPLKASTRKTPQPSPVYHSAVLRAQENTTTAHGFIGTTERLASLRWECLKRDRHRCIVTRKFDVDEYGLRYKRLRDNARDDNDVLFSQQPLGQFAPLEVAHILPHSLMKSGKNTDLDASRQAALAVLNMFDRGVAHMIDGVDIDRPQNAMTLSNDIHRFFGAFEIYFEPVANASNTYRVQSFLAPGVNIAYGLPVTRTLYITEDRTIDPPSPRLLAVHRAIAHILHLSGAGDYMDRLLRDMEGNYVRADGTSAIGHMVTLGLNGWVGNKVKTRTTADGWPSRYDLRCDVTISLSLPLSLFLSVESLSISFLSNNELMARQLRKRQYVDDRSRSDTEPPAKKTKTRGETELEACASWTYPPEFWDRLSKISLTRKAVEEYNRRLRLQYHPSPPLPGPTERAEHLVHTFSARDLARFARQGGPDLSDLRGHLITERQPPVAMSASQSSRSRATKSTDPVSTLPTSVTTKTTKTKNSTPYDRNFDSHLTSHGVRPVYSSQKPDLIEVREALTVARPSLSPSKFSDGAFEAFQEFNARARDEDDVLADIMLTILGPHRPAHAPARDTVFGNLESLIDGTIAPPKPDMYYGAQPEELSQSIRDELGHHIMPSTMLHKPLAPNFFVEVKGPDGSLAVATRQARYNGAAGSRAIHSLQNYREEEPEYDGQAYTFTSIYHGGQLQLYAHHPTAPTEEGGRPEYHITQKESDPATDPSEWQDGNKELQQSIADASRHDFGDEGEATAIPQYLSIEGDSEEPSQDSVALGDNPSLDFASSFTSTFSSAKHPRQSASPPSHSKGSRSSRGRKRLRKRRAAESTTALAAQSESSEVWEDT</sequence>
<dbReference type="Proteomes" id="UP000076874">
    <property type="component" value="Unassembled WGS sequence"/>
</dbReference>
<dbReference type="STRING" id="1081102.A0A167XB20"/>
<dbReference type="OrthoDB" id="5336565at2759"/>
<dbReference type="AlphaFoldDB" id="A0A167XB20"/>
<feature type="region of interest" description="Disordered" evidence="1">
    <location>
        <begin position="827"/>
        <end position="858"/>
    </location>
</feature>
<feature type="compositionally biased region" description="Polar residues" evidence="1">
    <location>
        <begin position="1"/>
        <end position="16"/>
    </location>
</feature>
<feature type="compositionally biased region" description="Low complexity" evidence="1">
    <location>
        <begin position="911"/>
        <end position="935"/>
    </location>
</feature>
<feature type="compositionally biased region" description="Polar residues" evidence="1">
    <location>
        <begin position="954"/>
        <end position="966"/>
    </location>
</feature>